<name>A0A0R3WDT4_TAEAS</name>
<dbReference type="Proteomes" id="UP000282613">
    <property type="component" value="Unassembled WGS sequence"/>
</dbReference>
<sequence length="79" mass="9016">MTLMRVEQEEDQRWVLEHTNDGRYGASADEVEHTSTCMKRLGWPCRNSSPLSLEVAAVGKYGRDRNKDTNYIQTISIGI</sequence>
<reference evidence="3" key="1">
    <citation type="submission" date="2017-02" db="UniProtKB">
        <authorList>
            <consortium name="WormBaseParasite"/>
        </authorList>
    </citation>
    <scope>IDENTIFICATION</scope>
</reference>
<evidence type="ECO:0000313" key="3">
    <source>
        <dbReference type="WBParaSite" id="TASK_0000893901-mRNA-1"/>
    </source>
</evidence>
<evidence type="ECO:0000313" key="2">
    <source>
        <dbReference type="Proteomes" id="UP000282613"/>
    </source>
</evidence>
<protein>
    <submittedName>
        <fullName evidence="3">START domain-containing protein</fullName>
    </submittedName>
</protein>
<accession>A0A0R3WDT4</accession>
<evidence type="ECO:0000313" key="1">
    <source>
        <dbReference type="EMBL" id="VDK41336.1"/>
    </source>
</evidence>
<organism evidence="3">
    <name type="scientific">Taenia asiatica</name>
    <name type="common">Asian tapeworm</name>
    <dbReference type="NCBI Taxonomy" id="60517"/>
    <lineage>
        <taxon>Eukaryota</taxon>
        <taxon>Metazoa</taxon>
        <taxon>Spiralia</taxon>
        <taxon>Lophotrochozoa</taxon>
        <taxon>Platyhelminthes</taxon>
        <taxon>Cestoda</taxon>
        <taxon>Eucestoda</taxon>
        <taxon>Cyclophyllidea</taxon>
        <taxon>Taeniidae</taxon>
        <taxon>Taenia</taxon>
    </lineage>
</organism>
<proteinExistence type="predicted"/>
<keyword evidence="2" id="KW-1185">Reference proteome</keyword>
<dbReference type="AlphaFoldDB" id="A0A0R3WDT4"/>
<reference evidence="1 2" key="2">
    <citation type="submission" date="2018-11" db="EMBL/GenBank/DDBJ databases">
        <authorList>
            <consortium name="Pathogen Informatics"/>
        </authorList>
    </citation>
    <scope>NUCLEOTIDE SEQUENCE [LARGE SCALE GENOMIC DNA]</scope>
</reference>
<dbReference type="EMBL" id="UYRS01018934">
    <property type="protein sequence ID" value="VDK41336.1"/>
    <property type="molecule type" value="Genomic_DNA"/>
</dbReference>
<dbReference type="WBParaSite" id="TASK_0000893901-mRNA-1">
    <property type="protein sequence ID" value="TASK_0000893901-mRNA-1"/>
    <property type="gene ID" value="TASK_0000893901"/>
</dbReference>
<gene>
    <name evidence="1" type="ORF">TASK_LOCUS8940</name>
</gene>